<dbReference type="InterPro" id="IPR041751">
    <property type="entry name" value="MPP_PP2B"/>
</dbReference>
<dbReference type="FunFam" id="3.60.21.10:FF:000002">
    <property type="entry name" value="Serine/threonine-protein phosphatase"/>
    <property type="match status" value="1"/>
</dbReference>
<dbReference type="GeneID" id="38786085"/>
<dbReference type="PROSITE" id="PS00125">
    <property type="entry name" value="SER_THR_PHOSPHATASE"/>
    <property type="match status" value="1"/>
</dbReference>
<dbReference type="PRINTS" id="PR00114">
    <property type="entry name" value="STPHPHTASE"/>
</dbReference>
<feature type="region of interest" description="Disordered" evidence="14">
    <location>
        <begin position="554"/>
        <end position="597"/>
    </location>
</feature>
<feature type="region of interest" description="Disordered" evidence="14">
    <location>
        <begin position="624"/>
        <end position="654"/>
    </location>
</feature>
<organism evidence="16 17">
    <name type="scientific">Sparassis crispa</name>
    <dbReference type="NCBI Taxonomy" id="139825"/>
    <lineage>
        <taxon>Eukaryota</taxon>
        <taxon>Fungi</taxon>
        <taxon>Dikarya</taxon>
        <taxon>Basidiomycota</taxon>
        <taxon>Agaricomycotina</taxon>
        <taxon>Agaricomycetes</taxon>
        <taxon>Polyporales</taxon>
        <taxon>Sparassidaceae</taxon>
        <taxon>Sparassis</taxon>
    </lineage>
</organism>
<evidence type="ECO:0000256" key="12">
    <source>
        <dbReference type="ARBA" id="ARBA00048336"/>
    </source>
</evidence>
<keyword evidence="5" id="KW-0479">Metal-binding</keyword>
<keyword evidence="8" id="KW-0112">Calmodulin-binding</keyword>
<dbReference type="OrthoDB" id="5593063at2759"/>
<evidence type="ECO:0000256" key="1">
    <source>
        <dbReference type="ARBA" id="ARBA00001947"/>
    </source>
</evidence>
<comment type="cofactor">
    <cofactor evidence="2">
        <name>Fe(3+)</name>
        <dbReference type="ChEBI" id="CHEBI:29034"/>
    </cofactor>
</comment>
<comment type="cofactor">
    <cofactor evidence="1">
        <name>Zn(2+)</name>
        <dbReference type="ChEBI" id="CHEBI:29105"/>
    </cofactor>
</comment>
<comment type="caution">
    <text evidence="16">The sequence shown here is derived from an EMBL/GenBank/DDBJ whole genome shotgun (WGS) entry which is preliminary data.</text>
</comment>
<evidence type="ECO:0000256" key="6">
    <source>
        <dbReference type="ARBA" id="ARBA00022801"/>
    </source>
</evidence>
<dbReference type="RefSeq" id="XP_027620081.1">
    <property type="nucleotide sequence ID" value="XM_027764280.1"/>
</dbReference>
<evidence type="ECO:0000256" key="14">
    <source>
        <dbReference type="SAM" id="MobiDB-lite"/>
    </source>
</evidence>
<dbReference type="FunCoup" id="A0A401H411">
    <property type="interactions" value="163"/>
</dbReference>
<dbReference type="InterPro" id="IPR043360">
    <property type="entry name" value="PP2B"/>
</dbReference>
<evidence type="ECO:0000256" key="9">
    <source>
        <dbReference type="ARBA" id="ARBA00022912"/>
    </source>
</evidence>
<proteinExistence type="inferred from homology"/>
<dbReference type="GO" id="GO:0097720">
    <property type="term" value="P:calcineurin-mediated signaling"/>
    <property type="evidence" value="ECO:0007669"/>
    <property type="project" value="InterPro"/>
</dbReference>
<sequence length="654" mass="72876">MSGTRGQIEKAIGQIQYKGPVPEIDFTQHQLDNGFMISTQERVVKEVQAPAMSIPTDAQFFSREDPTKPDIAFLKNHFYREGRVSEEHALYVLEKGTELLRAEPNLLYVDAPVTVCGDIHGQYYDLMKLFEIGGSPANTRYLFLGDYVDRGYFSIECVLYLWSLKMWYPDTLFLLRGNHECRHLTDYFTFKLECKRKYSDRIYDATMQSFCALPLAAIMNKQFFCIHGGLSPELQTLDDIRSIDRFREPPTQGLMCDILWSDPVEDFGQEKIPDSFVHNHVRGCSYFFTYQAACQFLERNKLLSIIRAHEAQDAGYRMYRKTRTTGFPSVMTLFSAPNYLDVYNNKAAILKYESNVLNIRQFNATPHPYWLPNFMDAFTWSLPFVGEKITDMLLAMLNCCTKEELEESSDEETISPAAHTDESLERRKVIKNKILAVGRIARVFALLREESERVSELKSVSGSARLPYGTLALGAEGIKDAISGFEDARKSDIENERLPPELFDADSQEGKAILSSGPSTPAEGAESPPSANGVAAALEQAIVRGAVTPSINTAAAASSPSSPTSPTSSIPVTPFRRGHGRQASLGTTMTSPSTRRRSLESTMSLIKEAVDVKSVQDQELVKLAEQVAGPSTRNGNGATDSGRSSPMVPPSRGV</sequence>
<dbReference type="SMART" id="SM00156">
    <property type="entry name" value="PP2Ac"/>
    <property type="match status" value="1"/>
</dbReference>
<feature type="compositionally biased region" description="Polar residues" evidence="14">
    <location>
        <begin position="629"/>
        <end position="644"/>
    </location>
</feature>
<dbReference type="GO" id="GO:0005516">
    <property type="term" value="F:calmodulin binding"/>
    <property type="evidence" value="ECO:0007669"/>
    <property type="project" value="UniProtKB-KW"/>
</dbReference>
<evidence type="ECO:0000256" key="5">
    <source>
        <dbReference type="ARBA" id="ARBA00022723"/>
    </source>
</evidence>
<comment type="catalytic activity">
    <reaction evidence="11">
        <text>O-phospho-L-seryl-[protein] + H2O = L-seryl-[protein] + phosphate</text>
        <dbReference type="Rhea" id="RHEA:20629"/>
        <dbReference type="Rhea" id="RHEA-COMP:9863"/>
        <dbReference type="Rhea" id="RHEA-COMP:11604"/>
        <dbReference type="ChEBI" id="CHEBI:15377"/>
        <dbReference type="ChEBI" id="CHEBI:29999"/>
        <dbReference type="ChEBI" id="CHEBI:43474"/>
        <dbReference type="ChEBI" id="CHEBI:83421"/>
        <dbReference type="EC" id="3.1.3.16"/>
    </reaction>
</comment>
<dbReference type="PANTHER" id="PTHR45673">
    <property type="entry name" value="SERINE/THREONINE-PROTEIN PHOSPHATASE 2B CATALYTIC SUBUNIT 1-RELATED"/>
    <property type="match status" value="1"/>
</dbReference>
<evidence type="ECO:0000256" key="11">
    <source>
        <dbReference type="ARBA" id="ARBA00047761"/>
    </source>
</evidence>
<feature type="domain" description="Serine/threonine specific protein phosphatases" evidence="15">
    <location>
        <begin position="175"/>
        <end position="180"/>
    </location>
</feature>
<evidence type="ECO:0000259" key="15">
    <source>
        <dbReference type="PROSITE" id="PS00125"/>
    </source>
</evidence>
<keyword evidence="6 13" id="KW-0378">Hydrolase</keyword>
<keyword evidence="9" id="KW-0904">Protein phosphatase</keyword>
<comment type="similarity">
    <text evidence="3">Belongs to the PPP phosphatase family. PP-2B subfamily.</text>
</comment>
<evidence type="ECO:0000256" key="10">
    <source>
        <dbReference type="ARBA" id="ARBA00023004"/>
    </source>
</evidence>
<evidence type="ECO:0000313" key="16">
    <source>
        <dbReference type="EMBL" id="GBE89168.1"/>
    </source>
</evidence>
<feature type="compositionally biased region" description="Low complexity" evidence="14">
    <location>
        <begin position="554"/>
        <end position="571"/>
    </location>
</feature>
<evidence type="ECO:0000256" key="2">
    <source>
        <dbReference type="ARBA" id="ARBA00001965"/>
    </source>
</evidence>
<dbReference type="GO" id="GO:0033192">
    <property type="term" value="F:calmodulin-dependent protein phosphatase activity"/>
    <property type="evidence" value="ECO:0007669"/>
    <property type="project" value="InterPro"/>
</dbReference>
<dbReference type="EC" id="3.1.3.16" evidence="13"/>
<dbReference type="InterPro" id="IPR004843">
    <property type="entry name" value="Calcineurin-like_PHP"/>
</dbReference>
<feature type="region of interest" description="Disordered" evidence="14">
    <location>
        <begin position="502"/>
        <end position="533"/>
    </location>
</feature>
<evidence type="ECO:0000256" key="13">
    <source>
        <dbReference type="RuleBase" id="RU004273"/>
    </source>
</evidence>
<keyword evidence="7" id="KW-0862">Zinc</keyword>
<dbReference type="GO" id="GO:0046872">
    <property type="term" value="F:metal ion binding"/>
    <property type="evidence" value="ECO:0007669"/>
    <property type="project" value="UniProtKB-KW"/>
</dbReference>
<reference evidence="16 17" key="1">
    <citation type="journal article" date="2018" name="Sci. Rep.">
        <title>Genome sequence of the cauliflower mushroom Sparassis crispa (Hanabiratake) and its association with beneficial usage.</title>
        <authorList>
            <person name="Kiyama R."/>
            <person name="Furutani Y."/>
            <person name="Kawaguchi K."/>
            <person name="Nakanishi T."/>
        </authorList>
    </citation>
    <scope>NUCLEOTIDE SEQUENCE [LARGE SCALE GENOMIC DNA]</scope>
</reference>
<comment type="subunit">
    <text evidence="4">Composed of two components (A and B), the A component is the catalytic subunit and the B component confers calcium sensitivity.</text>
</comment>
<comment type="catalytic activity">
    <reaction evidence="12 13">
        <text>O-phospho-L-threonyl-[protein] + H2O = L-threonyl-[protein] + phosphate</text>
        <dbReference type="Rhea" id="RHEA:47004"/>
        <dbReference type="Rhea" id="RHEA-COMP:11060"/>
        <dbReference type="Rhea" id="RHEA-COMP:11605"/>
        <dbReference type="ChEBI" id="CHEBI:15377"/>
        <dbReference type="ChEBI" id="CHEBI:30013"/>
        <dbReference type="ChEBI" id="CHEBI:43474"/>
        <dbReference type="ChEBI" id="CHEBI:61977"/>
        <dbReference type="EC" id="3.1.3.16"/>
    </reaction>
</comment>
<dbReference type="EMBL" id="BFAD01000015">
    <property type="protein sequence ID" value="GBE89168.1"/>
    <property type="molecule type" value="Genomic_DNA"/>
</dbReference>
<evidence type="ECO:0000256" key="8">
    <source>
        <dbReference type="ARBA" id="ARBA00022860"/>
    </source>
</evidence>
<evidence type="ECO:0000256" key="4">
    <source>
        <dbReference type="ARBA" id="ARBA00011112"/>
    </source>
</evidence>
<accession>A0A401H411</accession>
<dbReference type="Gene3D" id="3.60.21.10">
    <property type="match status" value="1"/>
</dbReference>
<dbReference type="InterPro" id="IPR029052">
    <property type="entry name" value="Metallo-depent_PP-like"/>
</dbReference>
<dbReference type="InterPro" id="IPR006186">
    <property type="entry name" value="Ser/Thr-sp_prot-phosphatase"/>
</dbReference>
<dbReference type="SUPFAM" id="SSF56300">
    <property type="entry name" value="Metallo-dependent phosphatases"/>
    <property type="match status" value="1"/>
</dbReference>
<dbReference type="InParanoid" id="A0A401H411"/>
<dbReference type="Pfam" id="PF00149">
    <property type="entry name" value="Metallophos"/>
    <property type="match status" value="1"/>
</dbReference>
<dbReference type="STRING" id="139825.A0A401H411"/>
<keyword evidence="10" id="KW-0408">Iron</keyword>
<evidence type="ECO:0000256" key="3">
    <source>
        <dbReference type="ARBA" id="ARBA00009905"/>
    </source>
</evidence>
<gene>
    <name evidence="16" type="ORF">SCP_1501760</name>
</gene>
<evidence type="ECO:0000313" key="17">
    <source>
        <dbReference type="Proteomes" id="UP000287166"/>
    </source>
</evidence>
<dbReference type="AlphaFoldDB" id="A0A401H411"/>
<evidence type="ECO:0000256" key="7">
    <source>
        <dbReference type="ARBA" id="ARBA00022833"/>
    </source>
</evidence>
<dbReference type="Proteomes" id="UP000287166">
    <property type="component" value="Unassembled WGS sequence"/>
</dbReference>
<dbReference type="CDD" id="cd07416">
    <property type="entry name" value="MPP_PP2B"/>
    <property type="match status" value="1"/>
</dbReference>
<keyword evidence="17" id="KW-1185">Reference proteome</keyword>
<protein>
    <recommendedName>
        <fullName evidence="13">Serine/threonine-protein phosphatase</fullName>
        <ecNumber evidence="13">3.1.3.16</ecNumber>
    </recommendedName>
</protein>
<name>A0A401H411_9APHY</name>